<dbReference type="EMBL" id="JACVVK020000032">
    <property type="protein sequence ID" value="KAK7501260.1"/>
    <property type="molecule type" value="Genomic_DNA"/>
</dbReference>
<comment type="pathway">
    <text evidence="1">tRNA modification; 5-methoxycarbonylmethyl-2-thiouridine-tRNA biosynthesis.</text>
</comment>
<organism evidence="4 5">
    <name type="scientific">Batillaria attramentaria</name>
    <dbReference type="NCBI Taxonomy" id="370345"/>
    <lineage>
        <taxon>Eukaryota</taxon>
        <taxon>Metazoa</taxon>
        <taxon>Spiralia</taxon>
        <taxon>Lophotrochozoa</taxon>
        <taxon>Mollusca</taxon>
        <taxon>Gastropoda</taxon>
        <taxon>Caenogastropoda</taxon>
        <taxon>Sorbeoconcha</taxon>
        <taxon>Cerithioidea</taxon>
        <taxon>Batillariidae</taxon>
        <taxon>Batillaria</taxon>
    </lineage>
</organism>
<dbReference type="InterPro" id="IPR027417">
    <property type="entry name" value="P-loop_NTPase"/>
</dbReference>
<dbReference type="CDD" id="cd19495">
    <property type="entry name" value="Elp6"/>
    <property type="match status" value="1"/>
</dbReference>
<protein>
    <recommendedName>
        <fullName evidence="3">Elongator complex protein 6</fullName>
    </recommendedName>
</protein>
<dbReference type="Gene3D" id="3.40.50.300">
    <property type="entry name" value="P-loop containing nucleotide triphosphate hydrolases"/>
    <property type="match status" value="1"/>
</dbReference>
<evidence type="ECO:0000313" key="4">
    <source>
        <dbReference type="EMBL" id="KAK7501260.1"/>
    </source>
</evidence>
<keyword evidence="5" id="KW-1185">Reference proteome</keyword>
<dbReference type="PANTHER" id="PTHR16184:SF6">
    <property type="entry name" value="ELONGATOR COMPLEX PROTEIN 6"/>
    <property type="match status" value="1"/>
</dbReference>
<sequence length="264" mass="28964">MISSVNCLLNFDSGCIPDREFLVIGQNGANGSFLLHHAISSSIKEKRSVCLLSFVQKLHHYNSVSQKVGINLQASVQSNQVVFIDGLDELSKTFFKAGEPSEKVPDVLGELKKSVLAALPVLRKDGNRDPVIVIDDITVLLSMGLHVADVERFVHSLLWEAMCLGRKDSEVTATSGVSLVVVCSYMEEDTEALALWRYLQHLSTMHVDVVGLQTGYCKDVHGQVSVVWGDMIDAPRLCQQKKQQFKLLDSGVEFFAAGMSAAVL</sequence>
<reference evidence="4 5" key="1">
    <citation type="journal article" date="2023" name="Sci. Data">
        <title>Genome assembly of the Korean intertidal mud-creeper Batillaria attramentaria.</title>
        <authorList>
            <person name="Patra A.K."/>
            <person name="Ho P.T."/>
            <person name="Jun S."/>
            <person name="Lee S.J."/>
            <person name="Kim Y."/>
            <person name="Won Y.J."/>
        </authorList>
    </citation>
    <scope>NUCLEOTIDE SEQUENCE [LARGE SCALE GENOMIC DNA]</scope>
    <source>
        <strain evidence="4">Wonlab-2016</strain>
    </source>
</reference>
<evidence type="ECO:0000256" key="3">
    <source>
        <dbReference type="ARBA" id="ARBA00020263"/>
    </source>
</evidence>
<dbReference type="AlphaFoldDB" id="A0ABD0LP06"/>
<evidence type="ECO:0000256" key="2">
    <source>
        <dbReference type="ARBA" id="ARBA00008837"/>
    </source>
</evidence>
<comment type="caution">
    <text evidence="4">The sequence shown here is derived from an EMBL/GenBank/DDBJ whole genome shotgun (WGS) entry which is preliminary data.</text>
</comment>
<dbReference type="InterPro" id="IPR018627">
    <property type="entry name" value="ELP6"/>
</dbReference>
<evidence type="ECO:0000256" key="1">
    <source>
        <dbReference type="ARBA" id="ARBA00005043"/>
    </source>
</evidence>
<gene>
    <name evidence="4" type="ORF">BaRGS_00007385</name>
</gene>
<proteinExistence type="inferred from homology"/>
<dbReference type="Pfam" id="PF09807">
    <property type="entry name" value="ELP6"/>
    <property type="match status" value="1"/>
</dbReference>
<evidence type="ECO:0000313" key="5">
    <source>
        <dbReference type="Proteomes" id="UP001519460"/>
    </source>
</evidence>
<dbReference type="Proteomes" id="UP001519460">
    <property type="component" value="Unassembled WGS sequence"/>
</dbReference>
<accession>A0ABD0LP06</accession>
<dbReference type="PANTHER" id="PTHR16184">
    <property type="entry name" value="ELONGATOR COMPLEX PROTEIN 6"/>
    <property type="match status" value="1"/>
</dbReference>
<name>A0ABD0LP06_9CAEN</name>
<comment type="similarity">
    <text evidence="2">Belongs to the ELP6 family.</text>
</comment>